<dbReference type="PANTHER" id="PTHR43540">
    <property type="entry name" value="PEROXYUREIDOACRYLATE/UREIDOACRYLATE AMIDOHYDROLASE-RELATED"/>
    <property type="match status" value="1"/>
</dbReference>
<keyword evidence="5" id="KW-1185">Reference proteome</keyword>
<dbReference type="InterPro" id="IPR000868">
    <property type="entry name" value="Isochorismatase-like_dom"/>
</dbReference>
<feature type="domain" description="Isochorismatase-like" evidence="3">
    <location>
        <begin position="3"/>
        <end position="68"/>
    </location>
</feature>
<proteinExistence type="inferred from homology"/>
<reference evidence="4 5" key="1">
    <citation type="submission" date="2021-03" db="EMBL/GenBank/DDBJ databases">
        <title>Genomic Encyclopedia of Type Strains, Phase IV (KMG-IV): sequencing the most valuable type-strain genomes for metagenomic binning, comparative biology and taxonomic classification.</title>
        <authorList>
            <person name="Goeker M."/>
        </authorList>
    </citation>
    <scope>NUCLEOTIDE SEQUENCE [LARGE SCALE GENOMIC DNA]</scope>
    <source>
        <strain evidence="4 5">DSM 14349</strain>
    </source>
</reference>
<evidence type="ECO:0000313" key="5">
    <source>
        <dbReference type="Proteomes" id="UP001519272"/>
    </source>
</evidence>
<dbReference type="Proteomes" id="UP001519272">
    <property type="component" value="Unassembled WGS sequence"/>
</dbReference>
<protein>
    <submittedName>
        <fullName evidence="4">Nicotinamidase-related amidase</fullName>
    </submittedName>
</protein>
<comment type="caution">
    <text evidence="4">The sequence shown here is derived from an EMBL/GenBank/DDBJ whole genome shotgun (WGS) entry which is preliminary data.</text>
</comment>
<dbReference type="RefSeq" id="WP_245251406.1">
    <property type="nucleotide sequence ID" value="NZ_JAGGKG010000010.1"/>
</dbReference>
<dbReference type="InterPro" id="IPR036380">
    <property type="entry name" value="Isochorismatase-like_sf"/>
</dbReference>
<dbReference type="InterPro" id="IPR050272">
    <property type="entry name" value="Isochorismatase-like_hydrls"/>
</dbReference>
<evidence type="ECO:0000313" key="4">
    <source>
        <dbReference type="EMBL" id="MBP1905760.1"/>
    </source>
</evidence>
<dbReference type="Gene3D" id="3.40.50.850">
    <property type="entry name" value="Isochorismatase-like"/>
    <property type="match status" value="1"/>
</dbReference>
<keyword evidence="2" id="KW-0378">Hydrolase</keyword>
<dbReference type="SUPFAM" id="SSF52499">
    <property type="entry name" value="Isochorismatase-like hydrolases"/>
    <property type="match status" value="1"/>
</dbReference>
<comment type="similarity">
    <text evidence="1">Belongs to the isochorismatase family.</text>
</comment>
<evidence type="ECO:0000259" key="3">
    <source>
        <dbReference type="Pfam" id="PF00857"/>
    </source>
</evidence>
<evidence type="ECO:0000256" key="2">
    <source>
        <dbReference type="ARBA" id="ARBA00022801"/>
    </source>
</evidence>
<sequence>MSKDILISKKHSNAFWQTELEQTLLDHQVELVIVAGFAAEDCVLFTYNGAIERGFNTVLLQNGVLSQYPDVITATYRDRNLISYPAVEYLCNLYLSIDQANHAGGTEFESL</sequence>
<dbReference type="EMBL" id="JAGGKG010000010">
    <property type="protein sequence ID" value="MBP1905760.1"/>
    <property type="molecule type" value="Genomic_DNA"/>
</dbReference>
<gene>
    <name evidence="4" type="ORF">J2Z32_002408</name>
</gene>
<evidence type="ECO:0000256" key="1">
    <source>
        <dbReference type="ARBA" id="ARBA00006336"/>
    </source>
</evidence>
<dbReference type="PANTHER" id="PTHR43540:SF6">
    <property type="entry name" value="ISOCHORISMATASE-LIKE DOMAIN-CONTAINING PROTEIN"/>
    <property type="match status" value="1"/>
</dbReference>
<organism evidence="4 5">
    <name type="scientific">Paenibacillus turicensis</name>
    <dbReference type="NCBI Taxonomy" id="160487"/>
    <lineage>
        <taxon>Bacteria</taxon>
        <taxon>Bacillati</taxon>
        <taxon>Bacillota</taxon>
        <taxon>Bacilli</taxon>
        <taxon>Bacillales</taxon>
        <taxon>Paenibacillaceae</taxon>
        <taxon>Paenibacillus</taxon>
    </lineage>
</organism>
<accession>A0ABS4FT68</accession>
<name>A0ABS4FT68_9BACL</name>
<dbReference type="Pfam" id="PF00857">
    <property type="entry name" value="Isochorismatase"/>
    <property type="match status" value="1"/>
</dbReference>